<comment type="caution">
    <text evidence="1">The sequence shown here is derived from an EMBL/GenBank/DDBJ whole genome shotgun (WGS) entry which is preliminary data.</text>
</comment>
<accession>A0AAE0XV79</accession>
<protein>
    <submittedName>
        <fullName evidence="1">Uncharacterized protein</fullName>
    </submittedName>
</protein>
<reference evidence="1" key="1">
    <citation type="journal article" date="2023" name="G3 (Bethesda)">
        <title>A reference genome for the long-term kleptoplast-retaining sea slug Elysia crispata morphotype clarki.</title>
        <authorList>
            <person name="Eastman K.E."/>
            <person name="Pendleton A.L."/>
            <person name="Shaikh M.A."/>
            <person name="Suttiyut T."/>
            <person name="Ogas R."/>
            <person name="Tomko P."/>
            <person name="Gavelis G."/>
            <person name="Widhalm J.R."/>
            <person name="Wisecaver J.H."/>
        </authorList>
    </citation>
    <scope>NUCLEOTIDE SEQUENCE</scope>
    <source>
        <strain evidence="1">ECLA1</strain>
    </source>
</reference>
<evidence type="ECO:0000313" key="1">
    <source>
        <dbReference type="EMBL" id="KAK3714421.1"/>
    </source>
</evidence>
<keyword evidence="2" id="KW-1185">Reference proteome</keyword>
<name>A0AAE0XV79_9GAST</name>
<feature type="non-terminal residue" evidence="1">
    <location>
        <position position="1"/>
    </location>
</feature>
<proteinExistence type="predicted"/>
<dbReference type="AlphaFoldDB" id="A0AAE0XV79"/>
<dbReference type="EMBL" id="JAWDGP010007535">
    <property type="protein sequence ID" value="KAK3714421.1"/>
    <property type="molecule type" value="Genomic_DNA"/>
</dbReference>
<sequence>MRDIQLFTDPALPGVESGKHKPFSSSSVLAGPDDFFDPKLESRFARPGDDLARVGRGKSGSRIMLDITSWSFLNIGLNISRPEVQSRGKSFRVIKCVQSGISFDDHR</sequence>
<gene>
    <name evidence="1" type="ORF">RRG08_059509</name>
</gene>
<organism evidence="1 2">
    <name type="scientific">Elysia crispata</name>
    <name type="common">lettuce slug</name>
    <dbReference type="NCBI Taxonomy" id="231223"/>
    <lineage>
        <taxon>Eukaryota</taxon>
        <taxon>Metazoa</taxon>
        <taxon>Spiralia</taxon>
        <taxon>Lophotrochozoa</taxon>
        <taxon>Mollusca</taxon>
        <taxon>Gastropoda</taxon>
        <taxon>Heterobranchia</taxon>
        <taxon>Euthyneura</taxon>
        <taxon>Panpulmonata</taxon>
        <taxon>Sacoglossa</taxon>
        <taxon>Placobranchoidea</taxon>
        <taxon>Plakobranchidae</taxon>
        <taxon>Elysia</taxon>
    </lineage>
</organism>
<evidence type="ECO:0000313" key="2">
    <source>
        <dbReference type="Proteomes" id="UP001283361"/>
    </source>
</evidence>
<dbReference type="Proteomes" id="UP001283361">
    <property type="component" value="Unassembled WGS sequence"/>
</dbReference>